<feature type="chain" id="PRO_5039306677" description="Lipoprotein" evidence="1">
    <location>
        <begin position="20"/>
        <end position="187"/>
    </location>
</feature>
<dbReference type="EMBL" id="DYWT01000265">
    <property type="protein sequence ID" value="HJF33534.1"/>
    <property type="molecule type" value="Genomic_DNA"/>
</dbReference>
<organism evidence="2 3">
    <name type="scientific">Sporosarcina psychrophila</name>
    <name type="common">Bacillus psychrophilus</name>
    <dbReference type="NCBI Taxonomy" id="1476"/>
    <lineage>
        <taxon>Bacteria</taxon>
        <taxon>Bacillati</taxon>
        <taxon>Bacillota</taxon>
        <taxon>Bacilli</taxon>
        <taxon>Bacillales</taxon>
        <taxon>Caryophanaceae</taxon>
        <taxon>Sporosarcina</taxon>
    </lineage>
</organism>
<evidence type="ECO:0000313" key="3">
    <source>
        <dbReference type="Proteomes" id="UP000698173"/>
    </source>
</evidence>
<reference evidence="2" key="2">
    <citation type="submission" date="2021-09" db="EMBL/GenBank/DDBJ databases">
        <authorList>
            <person name="Gilroy R."/>
        </authorList>
    </citation>
    <scope>NUCLEOTIDE SEQUENCE</scope>
    <source>
        <strain evidence="2">CHK171-7178</strain>
    </source>
</reference>
<evidence type="ECO:0000313" key="2">
    <source>
        <dbReference type="EMBL" id="HJF33534.1"/>
    </source>
</evidence>
<dbReference type="AlphaFoldDB" id="A0A921G216"/>
<feature type="signal peptide" evidence="1">
    <location>
        <begin position="1"/>
        <end position="19"/>
    </location>
</feature>
<proteinExistence type="predicted"/>
<dbReference type="Proteomes" id="UP000698173">
    <property type="component" value="Unassembled WGS sequence"/>
</dbReference>
<protein>
    <recommendedName>
        <fullName evidence="4">Lipoprotein</fullName>
    </recommendedName>
</protein>
<gene>
    <name evidence="2" type="ORF">K8V56_17360</name>
</gene>
<evidence type="ECO:0008006" key="4">
    <source>
        <dbReference type="Google" id="ProtNLM"/>
    </source>
</evidence>
<evidence type="ECO:0000256" key="1">
    <source>
        <dbReference type="SAM" id="SignalP"/>
    </source>
</evidence>
<accession>A0A921G216</accession>
<comment type="caution">
    <text evidence="2">The sequence shown here is derived from an EMBL/GenBank/DDBJ whole genome shotgun (WGS) entry which is preliminary data.</text>
</comment>
<name>A0A921G216_SPOPS</name>
<keyword evidence="1" id="KW-0732">Signal</keyword>
<sequence>MKKLLGILFAVILLVGCNADNDQKPKTGEGEKVKKEIEQQALSMQVLKADEENGVTLEEGMYQQLSGLVEANPDIGVADDFSIHAIDLVEKSADESVMLFLGINRLEKGIKNITLEYTLSVETEGTVKYVFNREKVDLSESFAGVIRPNHAIPFTVPVTPEGKELLQLMTEENKTVKIENAKFELEK</sequence>
<dbReference type="PROSITE" id="PS51257">
    <property type="entry name" value="PROKAR_LIPOPROTEIN"/>
    <property type="match status" value="1"/>
</dbReference>
<reference evidence="2" key="1">
    <citation type="journal article" date="2021" name="PeerJ">
        <title>Extensive microbial diversity within the chicken gut microbiome revealed by metagenomics and culture.</title>
        <authorList>
            <person name="Gilroy R."/>
            <person name="Ravi A."/>
            <person name="Getino M."/>
            <person name="Pursley I."/>
            <person name="Horton D.L."/>
            <person name="Alikhan N.F."/>
            <person name="Baker D."/>
            <person name="Gharbi K."/>
            <person name="Hall N."/>
            <person name="Watson M."/>
            <person name="Adriaenssens E.M."/>
            <person name="Foster-Nyarko E."/>
            <person name="Jarju S."/>
            <person name="Secka A."/>
            <person name="Antonio M."/>
            <person name="Oren A."/>
            <person name="Chaudhuri R.R."/>
            <person name="La Ragione R."/>
            <person name="Hildebrand F."/>
            <person name="Pallen M.J."/>
        </authorList>
    </citation>
    <scope>NUCLEOTIDE SEQUENCE</scope>
    <source>
        <strain evidence="2">CHK171-7178</strain>
    </source>
</reference>